<feature type="region of interest" description="Disordered" evidence="1">
    <location>
        <begin position="16"/>
        <end position="100"/>
    </location>
</feature>
<keyword evidence="3" id="KW-1185">Reference proteome</keyword>
<feature type="compositionally biased region" description="Basic and acidic residues" evidence="1">
    <location>
        <begin position="272"/>
        <end position="284"/>
    </location>
</feature>
<feature type="compositionally biased region" description="Polar residues" evidence="1">
    <location>
        <begin position="69"/>
        <end position="78"/>
    </location>
</feature>
<dbReference type="Proteomes" id="UP001140949">
    <property type="component" value="Unassembled WGS sequence"/>
</dbReference>
<reference evidence="2" key="2">
    <citation type="submission" date="2023-04" db="EMBL/GenBank/DDBJ databases">
        <authorList>
            <person name="Bruccoleri R.E."/>
            <person name="Oakeley E.J."/>
            <person name="Faust A.-M."/>
            <person name="Dessus-Babus S."/>
            <person name="Altorfer M."/>
            <person name="Burckhardt D."/>
            <person name="Oertli M."/>
            <person name="Naumann U."/>
            <person name="Petersen F."/>
            <person name="Wong J."/>
        </authorList>
    </citation>
    <scope>NUCLEOTIDE SEQUENCE</scope>
    <source>
        <strain evidence="2">GSM-AAB239-AS_SAM_17_03QT</strain>
        <tissue evidence="2">Leaf</tissue>
    </source>
</reference>
<evidence type="ECO:0000313" key="2">
    <source>
        <dbReference type="EMBL" id="KAJ6796246.1"/>
    </source>
</evidence>
<sequence length="292" mass="32232">MNYPVDDPFGSEFFSELSGIDPNSLSSDRNNSFGAKDFHNVEHGYGNIGIKEGQEPSRSRPGQLFHSPQRCQLPSIPSSRPRVADFSTGGGGGGSGIKSQGQFQKLDLLSTSRPSQLAGGVTNFSHFSRPASLTNANVNHRDRLKSPRGRPPPRLPVPILWSPPWPIPPGSEELRLWIWLKRKSSQLPSLIAPHSRNQKFLFRKAQHLGTIVATTVPVTIPAHLKLISATRASLRVWPSEGCTNPKRVLKLLLLPPCARAAVLGLRPTIPSTDRRGKIRKEGVRLPKRRSRR</sequence>
<feature type="region of interest" description="Disordered" evidence="1">
    <location>
        <begin position="132"/>
        <end position="153"/>
    </location>
</feature>
<reference evidence="2" key="1">
    <citation type="journal article" date="2023" name="GigaByte">
        <title>Genome assembly of the bearded iris, Iris pallida Lam.</title>
        <authorList>
            <person name="Bruccoleri R.E."/>
            <person name="Oakeley E.J."/>
            <person name="Faust A.M.E."/>
            <person name="Altorfer M."/>
            <person name="Dessus-Babus S."/>
            <person name="Burckhardt D."/>
            <person name="Oertli M."/>
            <person name="Naumann U."/>
            <person name="Petersen F."/>
            <person name="Wong J."/>
        </authorList>
    </citation>
    <scope>NUCLEOTIDE SEQUENCE</scope>
    <source>
        <strain evidence="2">GSM-AAB239-AS_SAM_17_03QT</strain>
    </source>
</reference>
<comment type="caution">
    <text evidence="2">The sequence shown here is derived from an EMBL/GenBank/DDBJ whole genome shotgun (WGS) entry which is preliminary data.</text>
</comment>
<protein>
    <submittedName>
        <fullName evidence="2">Transcription factor PIF3-like</fullName>
    </submittedName>
</protein>
<evidence type="ECO:0000256" key="1">
    <source>
        <dbReference type="SAM" id="MobiDB-lite"/>
    </source>
</evidence>
<name>A0AAX6DWV7_IRIPA</name>
<feature type="compositionally biased region" description="Polar residues" evidence="1">
    <location>
        <begin position="21"/>
        <end position="33"/>
    </location>
</feature>
<evidence type="ECO:0000313" key="3">
    <source>
        <dbReference type="Proteomes" id="UP001140949"/>
    </source>
</evidence>
<feature type="region of interest" description="Disordered" evidence="1">
    <location>
        <begin position="271"/>
        <end position="292"/>
    </location>
</feature>
<proteinExistence type="predicted"/>
<accession>A0AAX6DWV7</accession>
<dbReference type="EMBL" id="JANAVB010041419">
    <property type="protein sequence ID" value="KAJ6796246.1"/>
    <property type="molecule type" value="Genomic_DNA"/>
</dbReference>
<organism evidence="2 3">
    <name type="scientific">Iris pallida</name>
    <name type="common">Sweet iris</name>
    <dbReference type="NCBI Taxonomy" id="29817"/>
    <lineage>
        <taxon>Eukaryota</taxon>
        <taxon>Viridiplantae</taxon>
        <taxon>Streptophyta</taxon>
        <taxon>Embryophyta</taxon>
        <taxon>Tracheophyta</taxon>
        <taxon>Spermatophyta</taxon>
        <taxon>Magnoliopsida</taxon>
        <taxon>Liliopsida</taxon>
        <taxon>Asparagales</taxon>
        <taxon>Iridaceae</taxon>
        <taxon>Iridoideae</taxon>
        <taxon>Irideae</taxon>
        <taxon>Iris</taxon>
    </lineage>
</organism>
<gene>
    <name evidence="2" type="ORF">M6B38_222650</name>
</gene>
<dbReference type="AlphaFoldDB" id="A0AAX6DWV7"/>